<dbReference type="EMBL" id="JBHRTP010000020">
    <property type="protein sequence ID" value="MFC3107815.1"/>
    <property type="molecule type" value="Genomic_DNA"/>
</dbReference>
<dbReference type="Proteomes" id="UP001595530">
    <property type="component" value="Unassembled WGS sequence"/>
</dbReference>
<dbReference type="RefSeq" id="WP_390324422.1">
    <property type="nucleotide sequence ID" value="NZ_JBHRTP010000020.1"/>
</dbReference>
<gene>
    <name evidence="1" type="ORF">ACFOFO_07565</name>
</gene>
<protein>
    <submittedName>
        <fullName evidence="1">Uncharacterized protein</fullName>
    </submittedName>
</protein>
<name>A0ABV7F1E4_9BURK</name>
<proteinExistence type="predicted"/>
<evidence type="ECO:0000313" key="1">
    <source>
        <dbReference type="EMBL" id="MFC3107815.1"/>
    </source>
</evidence>
<evidence type="ECO:0000313" key="2">
    <source>
        <dbReference type="Proteomes" id="UP001595530"/>
    </source>
</evidence>
<comment type="caution">
    <text evidence="1">The sequence shown here is derived from an EMBL/GenBank/DDBJ whole genome shotgun (WGS) entry which is preliminary data.</text>
</comment>
<accession>A0ABV7F1E4</accession>
<keyword evidence="2" id="KW-1185">Reference proteome</keyword>
<reference evidence="2" key="1">
    <citation type="journal article" date="2019" name="Int. J. Syst. Evol. Microbiol.">
        <title>The Global Catalogue of Microorganisms (GCM) 10K type strain sequencing project: providing services to taxonomists for standard genome sequencing and annotation.</title>
        <authorList>
            <consortium name="The Broad Institute Genomics Platform"/>
            <consortium name="The Broad Institute Genome Sequencing Center for Infectious Disease"/>
            <person name="Wu L."/>
            <person name="Ma J."/>
        </authorList>
    </citation>
    <scope>NUCLEOTIDE SEQUENCE [LARGE SCALE GENOMIC DNA]</scope>
    <source>
        <strain evidence="2">KCTC 42986</strain>
    </source>
</reference>
<sequence>MDALHIGDLATAIGATTAWFVHLIVMAQAGDQLTFEFATRMLAAMALSGTGGGSSRPWSAHLNRPLASATLLFFLIADT</sequence>
<organism evidence="1 2">
    <name type="scientific">Undibacterium arcticum</name>
    <dbReference type="NCBI Taxonomy" id="1762892"/>
    <lineage>
        <taxon>Bacteria</taxon>
        <taxon>Pseudomonadati</taxon>
        <taxon>Pseudomonadota</taxon>
        <taxon>Betaproteobacteria</taxon>
        <taxon>Burkholderiales</taxon>
        <taxon>Oxalobacteraceae</taxon>
        <taxon>Undibacterium</taxon>
    </lineage>
</organism>